<dbReference type="Pfam" id="PF13020">
    <property type="entry name" value="NOV_C"/>
    <property type="match status" value="1"/>
</dbReference>
<dbReference type="AlphaFoldDB" id="A0A3P1ALJ7"/>
<evidence type="ECO:0000313" key="3">
    <source>
        <dbReference type="Proteomes" id="UP000268372"/>
    </source>
</evidence>
<dbReference type="Proteomes" id="UP000268372">
    <property type="component" value="Unassembled WGS sequence"/>
</dbReference>
<gene>
    <name evidence="2" type="ORF">EG242_14185</name>
</gene>
<name>A0A3P1ALJ7_9FLAO</name>
<keyword evidence="3" id="KW-1185">Reference proteome</keyword>
<dbReference type="OrthoDB" id="7059877at2"/>
<feature type="domain" description="Protein NO VEIN C-terminal" evidence="1">
    <location>
        <begin position="131"/>
        <end position="217"/>
    </location>
</feature>
<protein>
    <submittedName>
        <fullName evidence="2">DUF3883 domain-containing protein</fullName>
    </submittedName>
</protein>
<dbReference type="InterPro" id="IPR024975">
    <property type="entry name" value="NOV_C"/>
</dbReference>
<dbReference type="EMBL" id="RQTJ01000052">
    <property type="protein sequence ID" value="RRA89817.1"/>
    <property type="molecule type" value="Genomic_DNA"/>
</dbReference>
<organism evidence="2 3">
    <name type="scientific">Paenimyroides viscosum</name>
    <dbReference type="NCBI Taxonomy" id="2488729"/>
    <lineage>
        <taxon>Bacteria</taxon>
        <taxon>Pseudomonadati</taxon>
        <taxon>Bacteroidota</taxon>
        <taxon>Flavobacteriia</taxon>
        <taxon>Flavobacteriales</taxon>
        <taxon>Flavobacteriaceae</taxon>
        <taxon>Paenimyroides</taxon>
    </lineage>
</organism>
<proteinExistence type="predicted"/>
<evidence type="ECO:0000259" key="1">
    <source>
        <dbReference type="Pfam" id="PF13020"/>
    </source>
</evidence>
<dbReference type="RefSeq" id="WP_124900518.1">
    <property type="nucleotide sequence ID" value="NZ_RQTJ01000052.1"/>
</dbReference>
<accession>A0A3P1ALJ7</accession>
<reference evidence="2 3" key="1">
    <citation type="submission" date="2018-11" db="EMBL/GenBank/DDBJ databases">
        <title>Flavobacterium sp. nov., YIM 102796 draft genome.</title>
        <authorList>
            <person name="Li G."/>
            <person name="Jiang Y."/>
        </authorList>
    </citation>
    <scope>NUCLEOTIDE SEQUENCE [LARGE SCALE GENOMIC DNA]</scope>
    <source>
        <strain evidence="2 3">YIM 102796</strain>
    </source>
</reference>
<evidence type="ECO:0000313" key="2">
    <source>
        <dbReference type="EMBL" id="RRA89817.1"/>
    </source>
</evidence>
<comment type="caution">
    <text evidence="2">The sequence shown here is derived from an EMBL/GenBank/DDBJ whole genome shotgun (WGS) entry which is preliminary data.</text>
</comment>
<sequence length="251" mass="29151">MKNKEQAIVVSYYLSRFNDDAVNNLGYKTWKDAFDDLSDKLQINKHTIKNWRDEFDPFHGHRAGWHQRQPRKTISNIISQFEQLEEFDIRQIAVEIINGNKIDLPEIDNSDNEVITNPIFILRGPTGKKAEQFFIEYHRLNNLPVAGELIDSRDLGCGYDFEIKSKSYQHFIEVKGLASNIGGLLFTNKEWETAKRERSRYTVCIVSNINDSPEISFINDPFSKLNPRKNIIQTVQVQWSVSNNELQGIND</sequence>